<dbReference type="AlphaFoldDB" id="A0A8J3GUT5"/>
<evidence type="ECO:0008006" key="3">
    <source>
        <dbReference type="Google" id="ProtNLM"/>
    </source>
</evidence>
<proteinExistence type="predicted"/>
<organism evidence="1 2">
    <name type="scientific">Seohaeicola zhoushanensis</name>
    <dbReference type="NCBI Taxonomy" id="1569283"/>
    <lineage>
        <taxon>Bacteria</taxon>
        <taxon>Pseudomonadati</taxon>
        <taxon>Pseudomonadota</taxon>
        <taxon>Alphaproteobacteria</taxon>
        <taxon>Rhodobacterales</taxon>
        <taxon>Roseobacteraceae</taxon>
        <taxon>Seohaeicola</taxon>
    </lineage>
</organism>
<comment type="caution">
    <text evidence="1">The sequence shown here is derived from an EMBL/GenBank/DDBJ whole genome shotgun (WGS) entry which is preliminary data.</text>
</comment>
<reference evidence="1" key="1">
    <citation type="journal article" date="2014" name="Int. J. Syst. Evol. Microbiol.">
        <title>Complete genome sequence of Corynebacterium casei LMG S-19264T (=DSM 44701T), isolated from a smear-ripened cheese.</title>
        <authorList>
            <consortium name="US DOE Joint Genome Institute (JGI-PGF)"/>
            <person name="Walter F."/>
            <person name="Albersmeier A."/>
            <person name="Kalinowski J."/>
            <person name="Ruckert C."/>
        </authorList>
    </citation>
    <scope>NUCLEOTIDE SEQUENCE</scope>
    <source>
        <strain evidence="1">KCTC 42650</strain>
    </source>
</reference>
<accession>A0A8J3GUT5</accession>
<protein>
    <recommendedName>
        <fullName evidence="3">Flagellar protein FlgN</fullName>
    </recommendedName>
</protein>
<name>A0A8J3GUT5_9RHOB</name>
<evidence type="ECO:0000313" key="1">
    <source>
        <dbReference type="EMBL" id="GHF36293.1"/>
    </source>
</evidence>
<evidence type="ECO:0000313" key="2">
    <source>
        <dbReference type="Proteomes" id="UP000626220"/>
    </source>
</evidence>
<gene>
    <name evidence="1" type="ORF">GCM10017056_05140</name>
</gene>
<sequence>MTAASLIIERLTRVLHDEIAAIGAGQLETVRELYPEKLSLYEELEAQTEHVERQLQSATPEAQELRASLEVLHGLIRKDHALLQQLTNATERVVKELNRIRDRHGLGGIYEASGSLRPQVVARPQQVDETI</sequence>
<dbReference type="RefSeq" id="WP_189678466.1">
    <property type="nucleotide sequence ID" value="NZ_BNCJ01000001.1"/>
</dbReference>
<dbReference type="EMBL" id="BNCJ01000001">
    <property type="protein sequence ID" value="GHF36293.1"/>
    <property type="molecule type" value="Genomic_DNA"/>
</dbReference>
<reference evidence="1" key="2">
    <citation type="submission" date="2020-09" db="EMBL/GenBank/DDBJ databases">
        <authorList>
            <person name="Sun Q."/>
            <person name="Kim S."/>
        </authorList>
    </citation>
    <scope>NUCLEOTIDE SEQUENCE</scope>
    <source>
        <strain evidence="1">KCTC 42650</strain>
    </source>
</reference>
<dbReference type="Proteomes" id="UP000626220">
    <property type="component" value="Unassembled WGS sequence"/>
</dbReference>
<keyword evidence="2" id="KW-1185">Reference proteome</keyword>